<dbReference type="HAMAP" id="MF_02040">
    <property type="entry name" value="Mrp_NBP35"/>
    <property type="match status" value="1"/>
</dbReference>
<evidence type="ECO:0000256" key="2">
    <source>
        <dbReference type="ARBA" id="ARBA00022741"/>
    </source>
</evidence>
<dbReference type="InterPro" id="IPR027417">
    <property type="entry name" value="P-loop_NTPase"/>
</dbReference>
<dbReference type="GO" id="GO:0005829">
    <property type="term" value="C:cytosol"/>
    <property type="evidence" value="ECO:0007669"/>
    <property type="project" value="TreeGrafter"/>
</dbReference>
<evidence type="ECO:0000256" key="4">
    <source>
        <dbReference type="ARBA" id="ARBA00023004"/>
    </source>
</evidence>
<dbReference type="GO" id="GO:0016226">
    <property type="term" value="P:iron-sulfur cluster assembly"/>
    <property type="evidence" value="ECO:0007669"/>
    <property type="project" value="InterPro"/>
</dbReference>
<dbReference type="GO" id="GO:0051536">
    <property type="term" value="F:iron-sulfur cluster binding"/>
    <property type="evidence" value="ECO:0007669"/>
    <property type="project" value="UniProtKB-KW"/>
</dbReference>
<name>S0B2D2_ENTIV</name>
<dbReference type="PANTHER" id="PTHR23264">
    <property type="entry name" value="NUCLEOTIDE-BINDING PROTEIN NBP35 YEAST -RELATED"/>
    <property type="match status" value="1"/>
</dbReference>
<sequence>MTEFKPDTAYCGVSHIKNIILVLSGKGGVGKSTVASSLARAFAQAGMKTGILDIDLCGPSIPKMFGVSGSGVFNGTHGGIAPVKVDVSGHNLDVLSIGFMLSNPDAPVIWRGPKKSGAIQQFLQDVEWGEKDVLIIDTPPGTSDEHMTIMQLIKESNKKTQAVLVTTPQIVSVNDVEKEIDFCKMSDVEVLGVIENMSGYLCPHCQTTTNIFSSQGGKTLAEKYNFKFIGTIPIEPKVCMSGETGTNPFSDQPSATALKALTSFVEEFIKTA</sequence>
<dbReference type="CDD" id="cd02037">
    <property type="entry name" value="Mrp_NBP35"/>
    <property type="match status" value="1"/>
</dbReference>
<evidence type="ECO:0000313" key="6">
    <source>
        <dbReference type="EMBL" id="BAN41349.1"/>
    </source>
</evidence>
<dbReference type="OMA" id="VSGCPMR"/>
<keyword evidence="5" id="KW-0411">Iron-sulfur</keyword>
<dbReference type="GO" id="GO:0005524">
    <property type="term" value="F:ATP binding"/>
    <property type="evidence" value="ECO:0007669"/>
    <property type="project" value="UniProtKB-KW"/>
</dbReference>
<dbReference type="InterPro" id="IPR033756">
    <property type="entry name" value="YlxH/NBP35"/>
</dbReference>
<protein>
    <submittedName>
        <fullName evidence="6">Nucleotide-binding protein, putative</fullName>
    </submittedName>
</protein>
<keyword evidence="1" id="KW-0479">Metal-binding</keyword>
<dbReference type="AlphaFoldDB" id="S0B2D2"/>
<dbReference type="VEuPathDB" id="AmoebaDB:EIN_181630"/>
<dbReference type="EMBL" id="AK422904">
    <property type="protein sequence ID" value="BAN41349.1"/>
    <property type="molecule type" value="mRNA"/>
</dbReference>
<dbReference type="InterPro" id="IPR019591">
    <property type="entry name" value="Mrp/NBP35_ATP-bd"/>
</dbReference>
<reference evidence="6" key="1">
    <citation type="submission" date="2012-06" db="EMBL/GenBank/DDBJ databases">
        <title>Short 5' UTR of Entamoeba genes.</title>
        <authorList>
            <person name="Hiranuka K."/>
            <person name="Kumagai M."/>
            <person name="Wakaguri H."/>
            <person name="Suzuki Y."/>
            <person name="Sugano S."/>
            <person name="Watanabe J."/>
            <person name="Makioka A."/>
        </authorList>
    </citation>
    <scope>NUCLEOTIDE SEQUENCE</scope>
    <source>
        <strain evidence="6">IP1</strain>
    </source>
</reference>
<dbReference type="GO" id="GO:0046872">
    <property type="term" value="F:metal ion binding"/>
    <property type="evidence" value="ECO:0007669"/>
    <property type="project" value="UniProtKB-KW"/>
</dbReference>
<evidence type="ECO:0000256" key="5">
    <source>
        <dbReference type="ARBA" id="ARBA00023014"/>
    </source>
</evidence>
<proteinExistence type="evidence at transcript level"/>
<dbReference type="SUPFAM" id="SSF52540">
    <property type="entry name" value="P-loop containing nucleoside triphosphate hydrolases"/>
    <property type="match status" value="1"/>
</dbReference>
<accession>S0B2D2</accession>
<organism evidence="6">
    <name type="scientific">Entamoeba invadens</name>
    <dbReference type="NCBI Taxonomy" id="33085"/>
    <lineage>
        <taxon>Eukaryota</taxon>
        <taxon>Amoebozoa</taxon>
        <taxon>Evosea</taxon>
        <taxon>Archamoebae</taxon>
        <taxon>Mastigamoebida</taxon>
        <taxon>Entamoebidae</taxon>
        <taxon>Entamoeba</taxon>
    </lineage>
</organism>
<dbReference type="Gene3D" id="3.40.50.300">
    <property type="entry name" value="P-loop containing nucleotide triphosphate hydrolases"/>
    <property type="match status" value="1"/>
</dbReference>
<evidence type="ECO:0000256" key="1">
    <source>
        <dbReference type="ARBA" id="ARBA00022723"/>
    </source>
</evidence>
<dbReference type="FunFam" id="3.40.50.300:FF:001119">
    <property type="entry name" value="Iron-sulfur cluster carrier protein"/>
    <property type="match status" value="1"/>
</dbReference>
<dbReference type="GO" id="GO:0140663">
    <property type="term" value="F:ATP-dependent FeS chaperone activity"/>
    <property type="evidence" value="ECO:0007669"/>
    <property type="project" value="InterPro"/>
</dbReference>
<keyword evidence="3" id="KW-0067">ATP-binding</keyword>
<keyword evidence="2" id="KW-0547">Nucleotide-binding</keyword>
<keyword evidence="4" id="KW-0408">Iron</keyword>
<dbReference type="Pfam" id="PF10609">
    <property type="entry name" value="ParA"/>
    <property type="match status" value="1"/>
</dbReference>
<evidence type="ECO:0000256" key="3">
    <source>
        <dbReference type="ARBA" id="ARBA00022840"/>
    </source>
</evidence>
<dbReference type="PANTHER" id="PTHR23264:SF19">
    <property type="entry name" value="CYTOSOLIC FE-S CLUSTER ASSEMBLY FACTOR NUBP2"/>
    <property type="match status" value="1"/>
</dbReference>